<dbReference type="Pfam" id="PF00144">
    <property type="entry name" value="Beta-lactamase"/>
    <property type="match status" value="1"/>
</dbReference>
<dbReference type="InterPro" id="IPR050789">
    <property type="entry name" value="Diverse_Enzym_Activities"/>
</dbReference>
<evidence type="ECO:0000259" key="2">
    <source>
        <dbReference type="Pfam" id="PF00144"/>
    </source>
</evidence>
<organism evidence="3 4">
    <name type="scientific">Filimonas lacunae</name>
    <dbReference type="NCBI Taxonomy" id="477680"/>
    <lineage>
        <taxon>Bacteria</taxon>
        <taxon>Pseudomonadati</taxon>
        <taxon>Bacteroidota</taxon>
        <taxon>Chitinophagia</taxon>
        <taxon>Chitinophagales</taxon>
        <taxon>Chitinophagaceae</taxon>
        <taxon>Filimonas</taxon>
    </lineage>
</organism>
<dbReference type="Gene3D" id="3.40.710.10">
    <property type="entry name" value="DD-peptidase/beta-lactamase superfamily"/>
    <property type="match status" value="1"/>
</dbReference>
<dbReference type="AlphaFoldDB" id="A0A1N7QV52"/>
<evidence type="ECO:0000256" key="1">
    <source>
        <dbReference type="SAM" id="SignalP"/>
    </source>
</evidence>
<protein>
    <submittedName>
        <fullName evidence="3">CubicO group peptidase, beta-lactamase class C family</fullName>
    </submittedName>
</protein>
<feature type="signal peptide" evidence="1">
    <location>
        <begin position="1"/>
        <end position="27"/>
    </location>
</feature>
<sequence>MSQIRTVFCRSVSLVTASLLIMQSTQAQYNFSGVDAKVQQYQKQLGKDAVIMVYKDNKVVYQKTLGECQVTTPAPIGATSQWLTAALVLTLVQEGKLSLDDKISQYLPIFTTYMKSYVTIRQCLEQTLGFRTDKGFVRRLKGYATLEEAVNDIASKREIDFKPGDAYQYSDQGWDIAGRILEVVTKKPFDRLMQDRILRPLGMRNTSFSTFDKAVSPSEGAVSSAADFVKFEQLLLDKGVFNGKQILPGTVVDELLKARTIAATVKYIPKNLEGWAYTYGGWVQQADEQQNAVVITSPGTDGTWPMIDVKNKYSFIVFVKNGQSEQKREMYADIKAAIDVAIGAAL</sequence>
<feature type="domain" description="Beta-lactamase-related" evidence="2">
    <location>
        <begin position="35"/>
        <end position="330"/>
    </location>
</feature>
<dbReference type="STRING" id="477680.SAMN05421788_10745"/>
<reference evidence="4" key="1">
    <citation type="submission" date="2017-01" db="EMBL/GenBank/DDBJ databases">
        <authorList>
            <person name="Varghese N."/>
            <person name="Submissions S."/>
        </authorList>
    </citation>
    <scope>NUCLEOTIDE SEQUENCE [LARGE SCALE GENOMIC DNA]</scope>
    <source>
        <strain evidence="4">DSM 21054</strain>
    </source>
</reference>
<proteinExistence type="predicted"/>
<dbReference type="EMBL" id="FTOR01000007">
    <property type="protein sequence ID" value="SIT26753.1"/>
    <property type="molecule type" value="Genomic_DNA"/>
</dbReference>
<dbReference type="InterPro" id="IPR012338">
    <property type="entry name" value="Beta-lactam/transpept-like"/>
</dbReference>
<keyword evidence="4" id="KW-1185">Reference proteome</keyword>
<dbReference type="Proteomes" id="UP000186917">
    <property type="component" value="Unassembled WGS sequence"/>
</dbReference>
<name>A0A1N7QV52_9BACT</name>
<keyword evidence="1" id="KW-0732">Signal</keyword>
<evidence type="ECO:0000313" key="4">
    <source>
        <dbReference type="Proteomes" id="UP000186917"/>
    </source>
</evidence>
<dbReference type="PANTHER" id="PTHR43283:SF3">
    <property type="entry name" value="BETA-LACTAMASE FAMILY PROTEIN (AFU_ORTHOLOGUE AFUA_5G07500)"/>
    <property type="match status" value="1"/>
</dbReference>
<feature type="chain" id="PRO_5013043339" evidence="1">
    <location>
        <begin position="28"/>
        <end position="346"/>
    </location>
</feature>
<dbReference type="PANTHER" id="PTHR43283">
    <property type="entry name" value="BETA-LACTAMASE-RELATED"/>
    <property type="match status" value="1"/>
</dbReference>
<dbReference type="InterPro" id="IPR001466">
    <property type="entry name" value="Beta-lactam-related"/>
</dbReference>
<accession>A0A1N7QV52</accession>
<dbReference type="OrthoDB" id="2247630at2"/>
<dbReference type="SUPFAM" id="SSF56601">
    <property type="entry name" value="beta-lactamase/transpeptidase-like"/>
    <property type="match status" value="1"/>
</dbReference>
<gene>
    <name evidence="3" type="ORF">SAMN05421788_10745</name>
</gene>
<evidence type="ECO:0000313" key="3">
    <source>
        <dbReference type="EMBL" id="SIT26753.1"/>
    </source>
</evidence>